<evidence type="ECO:0000313" key="2">
    <source>
        <dbReference type="EMBL" id="KAB8075328.1"/>
    </source>
</evidence>
<feature type="compositionally biased region" description="Polar residues" evidence="1">
    <location>
        <begin position="1"/>
        <end position="40"/>
    </location>
</feature>
<name>A0A5N5X3G1_9EURO</name>
<dbReference type="Pfam" id="PF10454">
    <property type="entry name" value="DUF2458"/>
    <property type="match status" value="1"/>
</dbReference>
<evidence type="ECO:0000313" key="3">
    <source>
        <dbReference type="Proteomes" id="UP000326565"/>
    </source>
</evidence>
<reference evidence="2 3" key="1">
    <citation type="submission" date="2019-04" db="EMBL/GenBank/DDBJ databases">
        <title>Friends and foes A comparative genomics study of 23 Aspergillus species from section Flavi.</title>
        <authorList>
            <consortium name="DOE Joint Genome Institute"/>
            <person name="Kjaerbolling I."/>
            <person name="Vesth T."/>
            <person name="Frisvad J.C."/>
            <person name="Nybo J.L."/>
            <person name="Theobald S."/>
            <person name="Kildgaard S."/>
            <person name="Isbrandt T."/>
            <person name="Kuo A."/>
            <person name="Sato A."/>
            <person name="Lyhne E.K."/>
            <person name="Kogle M.E."/>
            <person name="Wiebenga A."/>
            <person name="Kun R.S."/>
            <person name="Lubbers R.J."/>
            <person name="Makela M.R."/>
            <person name="Barry K."/>
            <person name="Chovatia M."/>
            <person name="Clum A."/>
            <person name="Daum C."/>
            <person name="Haridas S."/>
            <person name="He G."/>
            <person name="LaButti K."/>
            <person name="Lipzen A."/>
            <person name="Mondo S."/>
            <person name="Riley R."/>
            <person name="Salamov A."/>
            <person name="Simmons B.A."/>
            <person name="Magnuson J.K."/>
            <person name="Henrissat B."/>
            <person name="Mortensen U.H."/>
            <person name="Larsen T.O."/>
            <person name="Devries R.P."/>
            <person name="Grigoriev I.V."/>
            <person name="Machida M."/>
            <person name="Baker S.E."/>
            <person name="Andersen M.R."/>
        </authorList>
    </citation>
    <scope>NUCLEOTIDE SEQUENCE [LARGE SCALE GENOMIC DNA]</scope>
    <source>
        <strain evidence="2 3">CBS 151.66</strain>
    </source>
</reference>
<dbReference type="Proteomes" id="UP000326565">
    <property type="component" value="Unassembled WGS sequence"/>
</dbReference>
<dbReference type="AlphaFoldDB" id="A0A5N5X3G1"/>
<dbReference type="EMBL" id="ML732196">
    <property type="protein sequence ID" value="KAB8075328.1"/>
    <property type="molecule type" value="Genomic_DNA"/>
</dbReference>
<evidence type="ECO:0000256" key="1">
    <source>
        <dbReference type="SAM" id="MobiDB-lite"/>
    </source>
</evidence>
<proteinExistence type="predicted"/>
<feature type="region of interest" description="Disordered" evidence="1">
    <location>
        <begin position="1"/>
        <end position="103"/>
    </location>
</feature>
<accession>A0A5N5X3G1</accession>
<feature type="compositionally biased region" description="Low complexity" evidence="1">
    <location>
        <begin position="58"/>
        <end position="79"/>
    </location>
</feature>
<gene>
    <name evidence="2" type="ORF">BDV29DRAFT_109781</name>
</gene>
<keyword evidence="3" id="KW-1185">Reference proteome</keyword>
<dbReference type="OrthoDB" id="5363415at2759"/>
<organism evidence="2 3">
    <name type="scientific">Aspergillus leporis</name>
    <dbReference type="NCBI Taxonomy" id="41062"/>
    <lineage>
        <taxon>Eukaryota</taxon>
        <taxon>Fungi</taxon>
        <taxon>Dikarya</taxon>
        <taxon>Ascomycota</taxon>
        <taxon>Pezizomycotina</taxon>
        <taxon>Eurotiomycetes</taxon>
        <taxon>Eurotiomycetidae</taxon>
        <taxon>Eurotiales</taxon>
        <taxon>Aspergillaceae</taxon>
        <taxon>Aspergillus</taxon>
        <taxon>Aspergillus subgen. Circumdati</taxon>
    </lineage>
</organism>
<protein>
    <submittedName>
        <fullName evidence="2">Uncharacterized protein</fullName>
    </submittedName>
</protein>
<dbReference type="InterPro" id="IPR018858">
    <property type="entry name" value="DUF2458"/>
</dbReference>
<sequence length="277" mass="31312">MPDYNSTDLTSVLRTLSALSNQKQPQYPNNAPQNSNTPQEGFNDDAYEPSETIIPIAPTSSQSYPTQITTTTTPSHSYPRPQPQPQPQTQHHKQPNTNFPNTSIITTWPPALKHVVRTVSANEDLQRKIRWLIQRQHDHERQWWEGREALVRKQKARVEKKKELDAVLRSVGAPVDEKEISTAEENRAELDNYDMKVYKASRQMADAMMGELRALQIPFFSIKQSLVFDSAGKEGAGLGVGSLHSTGDSRGQRGLGSDELAVLRRRMLELLQDLCRE</sequence>